<evidence type="ECO:0000313" key="3">
    <source>
        <dbReference type="EMBL" id="KAL3081291.1"/>
    </source>
</evidence>
<keyword evidence="2" id="KW-0732">Signal</keyword>
<keyword evidence="4" id="KW-1185">Reference proteome</keyword>
<comment type="caution">
    <text evidence="3">The sequence shown here is derived from an EMBL/GenBank/DDBJ whole genome shotgun (WGS) entry which is preliminary data.</text>
</comment>
<evidence type="ECO:0000256" key="1">
    <source>
        <dbReference type="SAM" id="MobiDB-lite"/>
    </source>
</evidence>
<feature type="signal peptide" evidence="2">
    <location>
        <begin position="1"/>
        <end position="31"/>
    </location>
</feature>
<name>A0ABD2IPS6_9BILA</name>
<feature type="compositionally biased region" description="Basic and acidic residues" evidence="1">
    <location>
        <begin position="141"/>
        <end position="159"/>
    </location>
</feature>
<accession>A0ABD2IPS6</accession>
<protein>
    <submittedName>
        <fullName evidence="3">Uncharacterized protein</fullName>
    </submittedName>
</protein>
<gene>
    <name evidence="3" type="ORF">niasHT_039768</name>
</gene>
<evidence type="ECO:0000256" key="2">
    <source>
        <dbReference type="SAM" id="SignalP"/>
    </source>
</evidence>
<feature type="region of interest" description="Disordered" evidence="1">
    <location>
        <begin position="334"/>
        <end position="356"/>
    </location>
</feature>
<feature type="compositionally biased region" description="Basic and acidic residues" evidence="1">
    <location>
        <begin position="175"/>
        <end position="217"/>
    </location>
</feature>
<proteinExistence type="predicted"/>
<feature type="chain" id="PRO_5044795640" evidence="2">
    <location>
        <begin position="32"/>
        <end position="356"/>
    </location>
</feature>
<dbReference type="AlphaFoldDB" id="A0ABD2IPS6"/>
<feature type="compositionally biased region" description="Basic and acidic residues" evidence="1">
    <location>
        <begin position="224"/>
        <end position="267"/>
    </location>
</feature>
<sequence length="356" mass="39280">MSLSFSPSRPPLTAHFLFPLILLRFSLLSLSLPFHSSASSVGSSKFLSSAEQFARDDYADSAEHFDSLLLGTEGDGGGRTNGVPEGAEEAQMVLDGTADEASGSAAEEEEQREDGEDRDEKEEEAEEKVIIPTNGRKRGREKGEGKDEERKRVTEKKESCEEEEEKEEGITHPNGRKEGRNGSERDEQEKRGGKEKKGKDQEKGKAEDKHISKEKEGIAGGGRENGRKGVGDGEEERRTHSFGRVKEDDGSENRTKTERESSRETDRGQLNTINSAEGSKSGNGTTDGQSEGEGAKRSRRRTNSINQFRMPQRNGAIPSWTWSFCWTPAGPLNSSTANTSDGPFRWSNHCHWKGTQ</sequence>
<reference evidence="3 4" key="1">
    <citation type="submission" date="2024-10" db="EMBL/GenBank/DDBJ databases">
        <authorList>
            <person name="Kim D."/>
        </authorList>
    </citation>
    <scope>NUCLEOTIDE SEQUENCE [LARGE SCALE GENOMIC DNA]</scope>
    <source>
        <strain evidence="3">BH-2024</strain>
    </source>
</reference>
<dbReference type="EMBL" id="JBICBT010001137">
    <property type="protein sequence ID" value="KAL3081291.1"/>
    <property type="molecule type" value="Genomic_DNA"/>
</dbReference>
<organism evidence="3 4">
    <name type="scientific">Heterodera trifolii</name>
    <dbReference type="NCBI Taxonomy" id="157864"/>
    <lineage>
        <taxon>Eukaryota</taxon>
        <taxon>Metazoa</taxon>
        <taxon>Ecdysozoa</taxon>
        <taxon>Nematoda</taxon>
        <taxon>Chromadorea</taxon>
        <taxon>Rhabditida</taxon>
        <taxon>Tylenchina</taxon>
        <taxon>Tylenchomorpha</taxon>
        <taxon>Tylenchoidea</taxon>
        <taxon>Heteroderidae</taxon>
        <taxon>Heteroderinae</taxon>
        <taxon>Heterodera</taxon>
    </lineage>
</organism>
<feature type="compositionally biased region" description="Acidic residues" evidence="1">
    <location>
        <begin position="106"/>
        <end position="126"/>
    </location>
</feature>
<dbReference type="Proteomes" id="UP001620626">
    <property type="component" value="Unassembled WGS sequence"/>
</dbReference>
<feature type="compositionally biased region" description="Polar residues" evidence="1">
    <location>
        <begin position="268"/>
        <end position="289"/>
    </location>
</feature>
<feature type="region of interest" description="Disordered" evidence="1">
    <location>
        <begin position="97"/>
        <end position="312"/>
    </location>
</feature>
<evidence type="ECO:0000313" key="4">
    <source>
        <dbReference type="Proteomes" id="UP001620626"/>
    </source>
</evidence>